<feature type="coiled-coil region" evidence="1">
    <location>
        <begin position="94"/>
        <end position="121"/>
    </location>
</feature>
<proteinExistence type="predicted"/>
<evidence type="ECO:0000256" key="1">
    <source>
        <dbReference type="SAM" id="Coils"/>
    </source>
</evidence>
<name>A0A345ZZD0_9HYPH</name>
<dbReference type="OrthoDB" id="8433950at2"/>
<dbReference type="SUPFAM" id="SSF52540">
    <property type="entry name" value="P-loop containing nucleoside triphosphate hydrolases"/>
    <property type="match status" value="1"/>
</dbReference>
<dbReference type="PANTHER" id="PTHR11669:SF8">
    <property type="entry name" value="DNA POLYMERASE III SUBUNIT DELTA"/>
    <property type="match status" value="1"/>
</dbReference>
<dbReference type="GO" id="GO:0006261">
    <property type="term" value="P:DNA-templated DNA replication"/>
    <property type="evidence" value="ECO:0007669"/>
    <property type="project" value="TreeGrafter"/>
</dbReference>
<sequence>MTILTPDIEHSCFPPRSLADIVGQKQVVERLRSRFRRNQHDTALLLYGPDGVGKRTVANLYARALLCDQPRADSAVPCGVCSACRTPVGNNFDCLEIEAGISSAKERVRELKEKLSEWLRTVPIGPRHILIVDGFERASPELVDALLKPLEKEENERAPATPTTVIFLTETLEGVRQAGQSRCEVERLRPLPDIEARCLIARMLSARGNVRLDDDAFDSFVVGSRGLPGLIAHALDSLSNDANVDARHIRQIFDIDWADSAGSYWLKLFERSPNEEQRDSFSTDFPIATLVSRLRGVWARLYASMVNSRPIRFDEPALHFLDEALLQRLCQHLKERAFRKKQGVMALWSDIAGVLLQENFADEGGRCLLEREVAALIRVD</sequence>
<dbReference type="RefSeq" id="WP_115692656.1">
    <property type="nucleotide sequence ID" value="NZ_CP031417.1"/>
</dbReference>
<dbReference type="InterPro" id="IPR050238">
    <property type="entry name" value="DNA_Rep/Repair_Clamp_Loader"/>
</dbReference>
<dbReference type="Gene3D" id="3.40.50.300">
    <property type="entry name" value="P-loop containing nucleotide triphosphate hydrolases"/>
    <property type="match status" value="1"/>
</dbReference>
<dbReference type="Pfam" id="PF13177">
    <property type="entry name" value="DNA_pol3_delta2"/>
    <property type="match status" value="1"/>
</dbReference>
<gene>
    <name evidence="2" type="ORF">DW352_18160</name>
</gene>
<keyword evidence="3" id="KW-1185">Reference proteome</keyword>
<accession>A0A345ZZD0</accession>
<dbReference type="PANTHER" id="PTHR11669">
    <property type="entry name" value="REPLICATION FACTOR C / DNA POLYMERASE III GAMMA-TAU SUBUNIT"/>
    <property type="match status" value="1"/>
</dbReference>
<protein>
    <submittedName>
        <fullName evidence="2">AAA family ATPase</fullName>
    </submittedName>
</protein>
<dbReference type="KEGG" id="ptaw:DW352_18160"/>
<reference evidence="2 3" key="1">
    <citation type="submission" date="2018-07" db="EMBL/GenBank/DDBJ databases">
        <authorList>
            <person name="Quirk P.G."/>
            <person name="Krulwich T.A."/>
        </authorList>
    </citation>
    <scope>NUCLEOTIDE SEQUENCE [LARGE SCALE GENOMIC DNA]</scope>
    <source>
        <strain evidence="2 3">CC-BB4</strain>
    </source>
</reference>
<dbReference type="InterPro" id="IPR027417">
    <property type="entry name" value="P-loop_NTPase"/>
</dbReference>
<evidence type="ECO:0000313" key="2">
    <source>
        <dbReference type="EMBL" id="AXK82277.1"/>
    </source>
</evidence>
<dbReference type="AlphaFoldDB" id="A0A345ZZD0"/>
<keyword evidence="1" id="KW-0175">Coiled coil</keyword>
<organism evidence="2 3">
    <name type="scientific">Pseudolabrys taiwanensis</name>
    <dbReference type="NCBI Taxonomy" id="331696"/>
    <lineage>
        <taxon>Bacteria</taxon>
        <taxon>Pseudomonadati</taxon>
        <taxon>Pseudomonadota</taxon>
        <taxon>Alphaproteobacteria</taxon>
        <taxon>Hyphomicrobiales</taxon>
        <taxon>Xanthobacteraceae</taxon>
        <taxon>Pseudolabrys</taxon>
    </lineage>
</organism>
<evidence type="ECO:0000313" key="3">
    <source>
        <dbReference type="Proteomes" id="UP000254889"/>
    </source>
</evidence>
<dbReference type="EMBL" id="CP031417">
    <property type="protein sequence ID" value="AXK82277.1"/>
    <property type="molecule type" value="Genomic_DNA"/>
</dbReference>
<dbReference type="Proteomes" id="UP000254889">
    <property type="component" value="Chromosome"/>
</dbReference>